<feature type="repeat" description="RCC1" evidence="2">
    <location>
        <begin position="563"/>
        <end position="614"/>
    </location>
</feature>
<dbReference type="Pfam" id="PF00415">
    <property type="entry name" value="RCC1"/>
    <property type="match status" value="5"/>
</dbReference>
<evidence type="ECO:0000256" key="1">
    <source>
        <dbReference type="ARBA" id="ARBA00022737"/>
    </source>
</evidence>
<sequence length="868" mass="96163">MIQKLHEIQSTPVFIKSQGPISGRLNGEWDSISFIALPNQTCFTWLDSQTPQGNHLLACGGDRGIVSIWSIPHWPYDIQISSQSDATGLLDKQLELSVTCQSITNHVTCISFSLDGTFIIAGHRDGLLSIFRTSSGEELLHTHTNKQVVSITPAVDRIITCNLNSPSLHTLSLSPSLIQTTRTIFYCNSKLKERGIEMEKLPFLLQYISQLGVKLYLQHVYEEQEIASQKQLTHSRIHQSLTTLALGLELDCLWSQTYIPELFPSNKSVEVNPENWKWIIDFKQALNAVETMSKRTKLQDEFQMQLSVAKDDLDRELQPTDDWSLDTDTQLMQWYNQHREDWTLCGKSKVYFWGAGGHGQLNNNSKSTTQPQLCESLESTHTIIASVNCTFAIDHHGSVYSFGDGGHGKLGHNSTEAFILPQCIETLQGQIINQLTASKTGDGHCLALSDNGDVYSWGDGESGKLGHGDNNKQRRPKRIEALRGKSVSMICAGDKYSAVVTTDGHLYTFGSGSEGKTGLGSTDSKRLPKQVTKFLKNGEEVSVHIGQVSCSSTHTLALTSDGMEVFSFGEGHHYKLGTAATTNVLSPQAIPDLSGVGVKKVACGKEFSLALTNNGKIYAWGQHTECCTAIDVQRPQLLGGTHGLNSQHVVDIQAGPDYVLALTKNGEVWSWGSNNDGQLGMGDKDPRIQPSLVRELLGKNIRQISAGKNHCSASTSPPRSSLKPMEVLGQPTSIPIKYTALTNISIDSLHSRLKILSQFSTMVFSNWALLYCNPFQYNSLDVLQTCHLNNSNIRPILSQMMFRSKMLQTITHTMLASKSYGPIITVRRIPNEGHKLKPLFYQISPQILTKPKELLLPQRAWKVRTDIF</sequence>
<evidence type="ECO:0000313" key="3">
    <source>
        <dbReference type="EMBL" id="KAI6658554.1"/>
    </source>
</evidence>
<protein>
    <submittedName>
        <fullName evidence="3">E3 ubiquitin-protein ligase HERC1-like</fullName>
    </submittedName>
</protein>
<dbReference type="Proteomes" id="UP001165289">
    <property type="component" value="Unassembled WGS sequence"/>
</dbReference>
<feature type="repeat" description="RCC1" evidence="2">
    <location>
        <begin position="397"/>
        <end position="451"/>
    </location>
</feature>
<dbReference type="InterPro" id="IPR000408">
    <property type="entry name" value="Reg_chr_condens"/>
</dbReference>
<dbReference type="PRINTS" id="PR00633">
    <property type="entry name" value="RCCNDNSATION"/>
</dbReference>
<dbReference type="Gene3D" id="2.130.10.30">
    <property type="entry name" value="Regulator of chromosome condensation 1/beta-lactamase-inhibitor protein II"/>
    <property type="match status" value="1"/>
</dbReference>
<gene>
    <name evidence="3" type="ORF">LOD99_15354</name>
</gene>
<dbReference type="PANTHER" id="PTHR22872">
    <property type="entry name" value="BTK-BINDING PROTEIN-RELATED"/>
    <property type="match status" value="1"/>
</dbReference>
<comment type="caution">
    <text evidence="3">The sequence shown here is derived from an EMBL/GenBank/DDBJ whole genome shotgun (WGS) entry which is preliminary data.</text>
</comment>
<organism evidence="3 4">
    <name type="scientific">Oopsacas minuta</name>
    <dbReference type="NCBI Taxonomy" id="111878"/>
    <lineage>
        <taxon>Eukaryota</taxon>
        <taxon>Metazoa</taxon>
        <taxon>Porifera</taxon>
        <taxon>Hexactinellida</taxon>
        <taxon>Hexasterophora</taxon>
        <taxon>Lyssacinosida</taxon>
        <taxon>Leucopsacidae</taxon>
        <taxon>Oopsacas</taxon>
    </lineage>
</organism>
<dbReference type="InterPro" id="IPR051625">
    <property type="entry name" value="Signaling_Regulatory_Domain"/>
</dbReference>
<dbReference type="InterPro" id="IPR001680">
    <property type="entry name" value="WD40_rpt"/>
</dbReference>
<feature type="repeat" description="RCC1" evidence="2">
    <location>
        <begin position="666"/>
        <end position="717"/>
    </location>
</feature>
<keyword evidence="4" id="KW-1185">Reference proteome</keyword>
<evidence type="ECO:0000313" key="4">
    <source>
        <dbReference type="Proteomes" id="UP001165289"/>
    </source>
</evidence>
<proteinExistence type="predicted"/>
<dbReference type="SUPFAM" id="SSF50985">
    <property type="entry name" value="RCC1/BLIP-II"/>
    <property type="match status" value="2"/>
</dbReference>
<dbReference type="PANTHER" id="PTHR22872:SF2">
    <property type="entry name" value="INHIBITOR OF BRUTON TYROSINE KINASE"/>
    <property type="match status" value="1"/>
</dbReference>
<dbReference type="InterPro" id="IPR036322">
    <property type="entry name" value="WD40_repeat_dom_sf"/>
</dbReference>
<dbReference type="SMART" id="SM00320">
    <property type="entry name" value="WD40"/>
    <property type="match status" value="2"/>
</dbReference>
<dbReference type="EMBL" id="JAKMXF010000088">
    <property type="protein sequence ID" value="KAI6658554.1"/>
    <property type="molecule type" value="Genomic_DNA"/>
</dbReference>
<dbReference type="AlphaFoldDB" id="A0AAV7KD82"/>
<dbReference type="SUPFAM" id="SSF50978">
    <property type="entry name" value="WD40 repeat-like"/>
    <property type="match status" value="1"/>
</dbReference>
<evidence type="ECO:0000256" key="2">
    <source>
        <dbReference type="PROSITE-ProRule" id="PRU00235"/>
    </source>
</evidence>
<feature type="repeat" description="RCC1" evidence="2">
    <location>
        <begin position="615"/>
        <end position="665"/>
    </location>
</feature>
<feature type="repeat" description="RCC1" evidence="2">
    <location>
        <begin position="452"/>
        <end position="503"/>
    </location>
</feature>
<dbReference type="Gene3D" id="2.130.10.10">
    <property type="entry name" value="YVTN repeat-like/Quinoprotein amine dehydrogenase"/>
    <property type="match status" value="1"/>
</dbReference>
<dbReference type="PROSITE" id="PS50012">
    <property type="entry name" value="RCC1_3"/>
    <property type="match status" value="6"/>
</dbReference>
<keyword evidence="1" id="KW-0677">Repeat</keyword>
<reference evidence="3 4" key="1">
    <citation type="journal article" date="2023" name="BMC Biol.">
        <title>The compact genome of the sponge Oopsacas minuta (Hexactinellida) is lacking key metazoan core genes.</title>
        <authorList>
            <person name="Santini S."/>
            <person name="Schenkelaars Q."/>
            <person name="Jourda C."/>
            <person name="Duchesne M."/>
            <person name="Belahbib H."/>
            <person name="Rocher C."/>
            <person name="Selva M."/>
            <person name="Riesgo A."/>
            <person name="Vervoort M."/>
            <person name="Leys S.P."/>
            <person name="Kodjabachian L."/>
            <person name="Le Bivic A."/>
            <person name="Borchiellini C."/>
            <person name="Claverie J.M."/>
            <person name="Renard E."/>
        </authorList>
    </citation>
    <scope>NUCLEOTIDE SEQUENCE [LARGE SCALE GENOMIC DNA]</scope>
    <source>
        <strain evidence="3">SPO-2</strain>
    </source>
</reference>
<dbReference type="InterPro" id="IPR009091">
    <property type="entry name" value="RCC1/BLIP-II"/>
</dbReference>
<accession>A0AAV7KD82</accession>
<name>A0AAV7KD82_9METZ</name>
<dbReference type="InterPro" id="IPR015943">
    <property type="entry name" value="WD40/YVTN_repeat-like_dom_sf"/>
</dbReference>
<feature type="repeat" description="RCC1" evidence="2">
    <location>
        <begin position="504"/>
        <end position="561"/>
    </location>
</feature>